<dbReference type="PANTHER" id="PTHR47086">
    <property type="entry name" value="BTB DOMAIN-CONTAINING PROTEIN"/>
    <property type="match status" value="1"/>
</dbReference>
<reference evidence="1 2" key="1">
    <citation type="journal article" date="2021" name="J. Hered.">
        <title>A chromosome-level genome assembly of the parasitoid wasp, Cotesia glomerata (Hymenoptera: Braconidae).</title>
        <authorList>
            <person name="Pinto B.J."/>
            <person name="Weis J.J."/>
            <person name="Gamble T."/>
            <person name="Ode P.J."/>
            <person name="Paul R."/>
            <person name="Zaspel J.M."/>
        </authorList>
    </citation>
    <scope>NUCLEOTIDE SEQUENCE [LARGE SCALE GENOMIC DNA]</scope>
    <source>
        <strain evidence="1">CgM1</strain>
    </source>
</reference>
<evidence type="ECO:0008006" key="3">
    <source>
        <dbReference type="Google" id="ProtNLM"/>
    </source>
</evidence>
<comment type="caution">
    <text evidence="1">The sequence shown here is derived from an EMBL/GenBank/DDBJ whole genome shotgun (WGS) entry which is preliminary data.</text>
</comment>
<gene>
    <name evidence="1" type="ORF">KQX54_014198</name>
</gene>
<dbReference type="EMBL" id="JAHXZJ010000374">
    <property type="protein sequence ID" value="KAH0561185.1"/>
    <property type="molecule type" value="Genomic_DNA"/>
</dbReference>
<evidence type="ECO:0000313" key="1">
    <source>
        <dbReference type="EMBL" id="KAH0561185.1"/>
    </source>
</evidence>
<name>A0AAV7IHQ8_COTGL</name>
<dbReference type="PANTHER" id="PTHR47086:SF4">
    <property type="entry name" value="BTB DOMAIN-CONTAINING PROTEIN"/>
    <property type="match status" value="1"/>
</dbReference>
<dbReference type="Proteomes" id="UP000826195">
    <property type="component" value="Unassembled WGS sequence"/>
</dbReference>
<organism evidence="1 2">
    <name type="scientific">Cotesia glomerata</name>
    <name type="common">Lepidopteran parasitic wasp</name>
    <name type="synonym">Apanteles glomeratus</name>
    <dbReference type="NCBI Taxonomy" id="32391"/>
    <lineage>
        <taxon>Eukaryota</taxon>
        <taxon>Metazoa</taxon>
        <taxon>Ecdysozoa</taxon>
        <taxon>Arthropoda</taxon>
        <taxon>Hexapoda</taxon>
        <taxon>Insecta</taxon>
        <taxon>Pterygota</taxon>
        <taxon>Neoptera</taxon>
        <taxon>Endopterygota</taxon>
        <taxon>Hymenoptera</taxon>
        <taxon>Apocrita</taxon>
        <taxon>Ichneumonoidea</taxon>
        <taxon>Braconidae</taxon>
        <taxon>Microgastrinae</taxon>
        <taxon>Cotesia</taxon>
    </lineage>
</organism>
<proteinExistence type="predicted"/>
<protein>
    <recommendedName>
        <fullName evidence="3">FAR1 domain-containing protein</fullName>
    </recommendedName>
</protein>
<evidence type="ECO:0000313" key="2">
    <source>
        <dbReference type="Proteomes" id="UP000826195"/>
    </source>
</evidence>
<accession>A0AAV7IHQ8</accession>
<sequence length="132" mass="15380">MQKKEEVPRNGLLFPSFCDAHAFIKKYMDSCQELFTIKTSNLIPITKPYSKILRYKKVVYYCKRGGNEYKTKGKGIRDTRTFKIGCTTSFTLKLTADNNNLEIIECDLAHTKHEPTGNMYKLYPENRRLTPE</sequence>
<dbReference type="InterPro" id="IPR040854">
    <property type="entry name" value="ZSWIM9"/>
</dbReference>
<dbReference type="AlphaFoldDB" id="A0AAV7IHQ8"/>
<keyword evidence="2" id="KW-1185">Reference proteome</keyword>